<proteinExistence type="predicted"/>
<gene>
    <name evidence="1" type="ORF">LIER_29717</name>
</gene>
<accession>A0AAV3RNM9</accession>
<protein>
    <submittedName>
        <fullName evidence="1">Uncharacterized protein</fullName>
    </submittedName>
</protein>
<reference evidence="1 2" key="1">
    <citation type="submission" date="2024-01" db="EMBL/GenBank/DDBJ databases">
        <title>The complete chloroplast genome sequence of Lithospermum erythrorhizon: insights into the phylogenetic relationship among Boraginaceae species and the maternal lineages of purple gromwells.</title>
        <authorList>
            <person name="Okada T."/>
            <person name="Watanabe K."/>
        </authorList>
    </citation>
    <scope>NUCLEOTIDE SEQUENCE [LARGE SCALE GENOMIC DNA]</scope>
</reference>
<evidence type="ECO:0000313" key="1">
    <source>
        <dbReference type="EMBL" id="GAA0177566.1"/>
    </source>
</evidence>
<keyword evidence="2" id="KW-1185">Reference proteome</keyword>
<evidence type="ECO:0000313" key="2">
    <source>
        <dbReference type="Proteomes" id="UP001454036"/>
    </source>
</evidence>
<dbReference type="EMBL" id="BAABME010010332">
    <property type="protein sequence ID" value="GAA0177566.1"/>
    <property type="molecule type" value="Genomic_DNA"/>
</dbReference>
<comment type="caution">
    <text evidence="1">The sequence shown here is derived from an EMBL/GenBank/DDBJ whole genome shotgun (WGS) entry which is preliminary data.</text>
</comment>
<dbReference type="Proteomes" id="UP001454036">
    <property type="component" value="Unassembled WGS sequence"/>
</dbReference>
<dbReference type="AlphaFoldDB" id="A0AAV3RNM9"/>
<name>A0AAV3RNM9_LITER</name>
<sequence length="79" mass="9409">MLKRLQWHRVPGTWLEEIGFMIEKCRGKSFKGKLSRLAFCVVIYHVWIEHNNRIFKGRSCDVEAIFSFCVNSIRDKVYS</sequence>
<organism evidence="1 2">
    <name type="scientific">Lithospermum erythrorhizon</name>
    <name type="common">Purple gromwell</name>
    <name type="synonym">Lithospermum officinale var. erythrorhizon</name>
    <dbReference type="NCBI Taxonomy" id="34254"/>
    <lineage>
        <taxon>Eukaryota</taxon>
        <taxon>Viridiplantae</taxon>
        <taxon>Streptophyta</taxon>
        <taxon>Embryophyta</taxon>
        <taxon>Tracheophyta</taxon>
        <taxon>Spermatophyta</taxon>
        <taxon>Magnoliopsida</taxon>
        <taxon>eudicotyledons</taxon>
        <taxon>Gunneridae</taxon>
        <taxon>Pentapetalae</taxon>
        <taxon>asterids</taxon>
        <taxon>lamiids</taxon>
        <taxon>Boraginales</taxon>
        <taxon>Boraginaceae</taxon>
        <taxon>Boraginoideae</taxon>
        <taxon>Lithospermeae</taxon>
        <taxon>Lithospermum</taxon>
    </lineage>
</organism>